<dbReference type="SMART" id="SM00149">
    <property type="entry name" value="PLCYc"/>
    <property type="match status" value="1"/>
</dbReference>
<dbReference type="PRINTS" id="PR00360">
    <property type="entry name" value="C2DOMAIN"/>
</dbReference>
<dbReference type="GO" id="GO:0006629">
    <property type="term" value="P:lipid metabolic process"/>
    <property type="evidence" value="ECO:0007669"/>
    <property type="project" value="InterPro"/>
</dbReference>
<dbReference type="PROSITE" id="PS50004">
    <property type="entry name" value="C2"/>
    <property type="match status" value="1"/>
</dbReference>
<proteinExistence type="predicted"/>
<dbReference type="InterPro" id="IPR035892">
    <property type="entry name" value="C2_domain_sf"/>
</dbReference>
<dbReference type="PANTHER" id="PTHR10336">
    <property type="entry name" value="PHOSPHOINOSITIDE-SPECIFIC PHOSPHOLIPASE C FAMILY PROTEIN"/>
    <property type="match status" value="1"/>
</dbReference>
<dbReference type="AlphaFoldDB" id="A0A914ELS7"/>
<evidence type="ECO:0000313" key="3">
    <source>
        <dbReference type="Proteomes" id="UP000887540"/>
    </source>
</evidence>
<dbReference type="SUPFAM" id="SSF51695">
    <property type="entry name" value="PLC-like phosphodiesterases"/>
    <property type="match status" value="1"/>
</dbReference>
<dbReference type="WBParaSite" id="ACRNAN_scaffold8625.g22334.t1">
    <property type="protein sequence ID" value="ACRNAN_scaffold8625.g22334.t1"/>
    <property type="gene ID" value="ACRNAN_scaffold8625.g22334"/>
</dbReference>
<dbReference type="InterPro" id="IPR001711">
    <property type="entry name" value="PLipase_C_Pinositol-sp_Y"/>
</dbReference>
<dbReference type="CDD" id="cd00275">
    <property type="entry name" value="C2_PLC_like"/>
    <property type="match status" value="1"/>
</dbReference>
<dbReference type="InterPro" id="IPR001192">
    <property type="entry name" value="PI-PLC_fam"/>
</dbReference>
<dbReference type="Proteomes" id="UP000887540">
    <property type="component" value="Unplaced"/>
</dbReference>
<sequence>MNPIYSWILGIQCVAMNVQTFDEATDLVNALFRINGNCGYVLKPKSLLEGQNPNQLIHEKVRMRLKVTVICGQYLPNPKLDNDIIDPYVVIQMFGLPSDMKLFKTQAINNNGFNPVWNETFTFELKCPELAILRMTVIDYDMTSRDDFVGEFSVPVTSIRQGYSLIRLRIGPERQEDDAASILVKITYEEYANSSATKL</sequence>
<evidence type="ECO:0000259" key="1">
    <source>
        <dbReference type="PROSITE" id="PS50004"/>
    </source>
</evidence>
<feature type="domain" description="PI-PLC Y-box" evidence="2">
    <location>
        <begin position="1"/>
        <end position="47"/>
    </location>
</feature>
<evidence type="ECO:0000259" key="2">
    <source>
        <dbReference type="PROSITE" id="PS50008"/>
    </source>
</evidence>
<dbReference type="Pfam" id="PF00168">
    <property type="entry name" value="C2"/>
    <property type="match status" value="1"/>
</dbReference>
<dbReference type="Pfam" id="PF00387">
    <property type="entry name" value="PI-PLC-Y"/>
    <property type="match status" value="1"/>
</dbReference>
<dbReference type="GO" id="GO:0035556">
    <property type="term" value="P:intracellular signal transduction"/>
    <property type="evidence" value="ECO:0007669"/>
    <property type="project" value="InterPro"/>
</dbReference>
<dbReference type="GO" id="GO:0005886">
    <property type="term" value="C:plasma membrane"/>
    <property type="evidence" value="ECO:0007669"/>
    <property type="project" value="TreeGrafter"/>
</dbReference>
<organism evidence="3 4">
    <name type="scientific">Acrobeloides nanus</name>
    <dbReference type="NCBI Taxonomy" id="290746"/>
    <lineage>
        <taxon>Eukaryota</taxon>
        <taxon>Metazoa</taxon>
        <taxon>Ecdysozoa</taxon>
        <taxon>Nematoda</taxon>
        <taxon>Chromadorea</taxon>
        <taxon>Rhabditida</taxon>
        <taxon>Tylenchina</taxon>
        <taxon>Cephalobomorpha</taxon>
        <taxon>Cephaloboidea</taxon>
        <taxon>Cephalobidae</taxon>
        <taxon>Acrobeloides</taxon>
    </lineage>
</organism>
<keyword evidence="3" id="KW-1185">Reference proteome</keyword>
<dbReference type="SUPFAM" id="SSF49562">
    <property type="entry name" value="C2 domain (Calcium/lipid-binding domain, CaLB)"/>
    <property type="match status" value="1"/>
</dbReference>
<dbReference type="GO" id="GO:0004435">
    <property type="term" value="F:phosphatidylinositol-4,5-bisphosphate phospholipase C activity"/>
    <property type="evidence" value="ECO:0007669"/>
    <property type="project" value="InterPro"/>
</dbReference>
<feature type="domain" description="C2" evidence="1">
    <location>
        <begin position="43"/>
        <end position="170"/>
    </location>
</feature>
<accession>A0A914ELS7</accession>
<dbReference type="Gene3D" id="2.60.40.150">
    <property type="entry name" value="C2 domain"/>
    <property type="match status" value="1"/>
</dbReference>
<reference evidence="4" key="1">
    <citation type="submission" date="2022-11" db="UniProtKB">
        <authorList>
            <consortium name="WormBaseParasite"/>
        </authorList>
    </citation>
    <scope>IDENTIFICATION</scope>
</reference>
<protein>
    <submittedName>
        <fullName evidence="4">Phosphoinositide phospholipase C</fullName>
    </submittedName>
</protein>
<dbReference type="SMART" id="SM00239">
    <property type="entry name" value="C2"/>
    <property type="match status" value="1"/>
</dbReference>
<dbReference type="InterPro" id="IPR000008">
    <property type="entry name" value="C2_dom"/>
</dbReference>
<dbReference type="InterPro" id="IPR017946">
    <property type="entry name" value="PLC-like_Pdiesterase_TIM-brl"/>
</dbReference>
<name>A0A914ELS7_9BILA</name>
<dbReference type="PANTHER" id="PTHR10336:SF209">
    <property type="entry name" value="PHOSPHOINOSITIDE PHOSPHOLIPASE C"/>
    <property type="match status" value="1"/>
</dbReference>
<evidence type="ECO:0000313" key="4">
    <source>
        <dbReference type="WBParaSite" id="ACRNAN_scaffold8625.g22334.t1"/>
    </source>
</evidence>
<dbReference type="PROSITE" id="PS50008">
    <property type="entry name" value="PIPLC_Y_DOMAIN"/>
    <property type="match status" value="1"/>
</dbReference>
<dbReference type="Gene3D" id="3.20.20.190">
    <property type="entry name" value="Phosphatidylinositol (PI) phosphodiesterase"/>
    <property type="match status" value="1"/>
</dbReference>